<dbReference type="Gene3D" id="6.10.250.2040">
    <property type="match status" value="1"/>
</dbReference>
<evidence type="ECO:0000313" key="4">
    <source>
        <dbReference type="Proteomes" id="UP000279799"/>
    </source>
</evidence>
<accession>A0A448TWA1</accession>
<evidence type="ECO:0000313" key="3">
    <source>
        <dbReference type="EMBL" id="VEJ10189.1"/>
    </source>
</evidence>
<feature type="compositionally biased region" description="Polar residues" evidence="1">
    <location>
        <begin position="8"/>
        <end position="21"/>
    </location>
</feature>
<reference evidence="3 4" key="1">
    <citation type="submission" date="2018-12" db="EMBL/GenBank/DDBJ databases">
        <authorList>
            <consortium name="Pathogen Informatics"/>
        </authorList>
    </citation>
    <scope>NUCLEOTIDE SEQUENCE [LARGE SCALE GENOMIC DNA]</scope>
    <source>
        <strain evidence="3 4">NCTC12871</strain>
    </source>
</reference>
<dbReference type="GO" id="GO:0019867">
    <property type="term" value="C:outer membrane"/>
    <property type="evidence" value="ECO:0007669"/>
    <property type="project" value="InterPro"/>
</dbReference>
<dbReference type="RefSeq" id="WP_126600708.1">
    <property type="nucleotide sequence ID" value="NZ_LR134510.1"/>
</dbReference>
<dbReference type="InterPro" id="IPR008635">
    <property type="entry name" value="Coiled_stalk_dom"/>
</dbReference>
<dbReference type="Pfam" id="PF05662">
    <property type="entry name" value="YadA_stalk"/>
    <property type="match status" value="1"/>
</dbReference>
<dbReference type="SUPFAM" id="SSF101967">
    <property type="entry name" value="Adhesin YadA, collagen-binding domain"/>
    <property type="match status" value="1"/>
</dbReference>
<dbReference type="EMBL" id="LR134510">
    <property type="protein sequence ID" value="VEJ10189.1"/>
    <property type="molecule type" value="Genomic_DNA"/>
</dbReference>
<evidence type="ECO:0000256" key="1">
    <source>
        <dbReference type="SAM" id="MobiDB-lite"/>
    </source>
</evidence>
<dbReference type="Gene3D" id="2.20.70.140">
    <property type="match status" value="2"/>
</dbReference>
<keyword evidence="4" id="KW-1185">Reference proteome</keyword>
<proteinExistence type="predicted"/>
<feature type="region of interest" description="Disordered" evidence="1">
    <location>
        <begin position="1"/>
        <end position="21"/>
    </location>
</feature>
<dbReference type="KEGG" id="adp:NCTC12871_01699"/>
<dbReference type="Proteomes" id="UP000279799">
    <property type="component" value="Chromosome"/>
</dbReference>
<dbReference type="InterPro" id="IPR011049">
    <property type="entry name" value="Serralysin-like_metalloprot_C"/>
</dbReference>
<dbReference type="AlphaFoldDB" id="A0A448TWA1"/>
<dbReference type="OrthoDB" id="5663068at2"/>
<gene>
    <name evidence="3" type="ORF">NCTC12871_01699</name>
</gene>
<evidence type="ECO:0000259" key="2">
    <source>
        <dbReference type="Pfam" id="PF05662"/>
    </source>
</evidence>
<name>A0A448TWA1_9PAST</name>
<protein>
    <submittedName>
        <fullName evidence="3">Autotransporter adhesin</fullName>
    </submittedName>
</protein>
<sequence length="423" mass="43840">MLGLNVYGNENQSGTTTNGQYLGSSINIIANPANGDIQKDYSTQNLTTVYSQNPQGVGTITVKMKQKPQFQQITLGNGTNKPNTVINQQGVTITPDTKTNPQAQPVFITSGGLDNGGNQIKNVANGIPKGKTLTDAPSSNGATIGDLKHALSPLQNNTITLTGNTGATTAEKLDQKGGLNFKIAGDEDITTSASGNDVTIQLNKDTKAKIDNAADKNLSNITPAGKKVITSLGTIVAQGDNVTVKETEDKTTGQHTYTVSVDKDLKGLDGVHIISGPSMTKSGIDAGNKVITNVAPGKITPDSKDAVNGSQIDSLGKTLGLSPDKNGTGFETPKFTPITQPDGKVGIAPTDYKNAIGNVTNALNKGFIINGNTLGQGTKDGQQYLGSTLNIIGQKAISGVTYSADNLTTVYTKDAHGNGTVLI</sequence>
<feature type="domain" description="Trimeric autotransporter adhesin YadA-like stalk" evidence="2">
    <location>
        <begin position="291"/>
        <end position="316"/>
    </location>
</feature>
<organism evidence="3 4">
    <name type="scientific">Actinobacillus delphinicola</name>
    <dbReference type="NCBI Taxonomy" id="51161"/>
    <lineage>
        <taxon>Bacteria</taxon>
        <taxon>Pseudomonadati</taxon>
        <taxon>Pseudomonadota</taxon>
        <taxon>Gammaproteobacteria</taxon>
        <taxon>Pasteurellales</taxon>
        <taxon>Pasteurellaceae</taxon>
        <taxon>Actinobacillus</taxon>
    </lineage>
</organism>